<dbReference type="EMBL" id="JAUSTT010000019">
    <property type="protein sequence ID" value="MDQ0177157.1"/>
    <property type="molecule type" value="Genomic_DNA"/>
</dbReference>
<evidence type="ECO:0000256" key="2">
    <source>
        <dbReference type="ARBA" id="ARBA00022645"/>
    </source>
</evidence>
<evidence type="ECO:0000313" key="8">
    <source>
        <dbReference type="EMBL" id="MDQ0177157.1"/>
    </source>
</evidence>
<dbReference type="Proteomes" id="UP001223586">
    <property type="component" value="Unassembled WGS sequence"/>
</dbReference>
<keyword evidence="9" id="KW-1185">Reference proteome</keyword>
<dbReference type="Pfam" id="PF02016">
    <property type="entry name" value="Peptidase_S66"/>
    <property type="match status" value="1"/>
</dbReference>
<evidence type="ECO:0000256" key="4">
    <source>
        <dbReference type="ARBA" id="ARBA00022801"/>
    </source>
</evidence>
<gene>
    <name evidence="8" type="ORF">J2S08_003036</name>
</gene>
<keyword evidence="4" id="KW-0378">Hydrolase</keyword>
<keyword evidence="5" id="KW-0720">Serine protease</keyword>
<evidence type="ECO:0000259" key="6">
    <source>
        <dbReference type="Pfam" id="PF02016"/>
    </source>
</evidence>
<dbReference type="InterPro" id="IPR040921">
    <property type="entry name" value="Peptidase_S66C"/>
</dbReference>
<evidence type="ECO:0000313" key="9">
    <source>
        <dbReference type="Proteomes" id="UP001223586"/>
    </source>
</evidence>
<keyword evidence="2 8" id="KW-0121">Carboxypeptidase</keyword>
<dbReference type="InterPro" id="IPR040449">
    <property type="entry name" value="Peptidase_S66_N"/>
</dbReference>
<dbReference type="PANTHER" id="PTHR30237:SF2">
    <property type="entry name" value="MUREIN TETRAPEPTIDE CARBOXYPEPTIDASE"/>
    <property type="match status" value="1"/>
</dbReference>
<evidence type="ECO:0000259" key="7">
    <source>
        <dbReference type="Pfam" id="PF17676"/>
    </source>
</evidence>
<dbReference type="PIRSF" id="PIRSF028757">
    <property type="entry name" value="LD-carboxypeptidase"/>
    <property type="match status" value="1"/>
</dbReference>
<dbReference type="SUPFAM" id="SSF52317">
    <property type="entry name" value="Class I glutamine amidotransferase-like"/>
    <property type="match status" value="1"/>
</dbReference>
<dbReference type="InterPro" id="IPR027461">
    <property type="entry name" value="Carboxypeptidase_A_C_sf"/>
</dbReference>
<feature type="domain" description="LD-carboxypeptidase C-terminal" evidence="7">
    <location>
        <begin position="208"/>
        <end position="330"/>
    </location>
</feature>
<dbReference type="RefSeq" id="WP_307230913.1">
    <property type="nucleotide sequence ID" value="NZ_JAUSTT010000019.1"/>
</dbReference>
<dbReference type="PANTHER" id="PTHR30237">
    <property type="entry name" value="MURAMOYLTETRAPEPTIDE CARBOXYPEPTIDASE"/>
    <property type="match status" value="1"/>
</dbReference>
<dbReference type="Pfam" id="PF17676">
    <property type="entry name" value="Peptidase_S66C"/>
    <property type="match status" value="1"/>
</dbReference>
<reference evidence="8 9" key="1">
    <citation type="submission" date="2023-07" db="EMBL/GenBank/DDBJ databases">
        <title>Genomic Encyclopedia of Type Strains, Phase IV (KMG-IV): sequencing the most valuable type-strain genomes for metagenomic binning, comparative biology and taxonomic classification.</title>
        <authorList>
            <person name="Goeker M."/>
        </authorList>
    </citation>
    <scope>NUCLEOTIDE SEQUENCE [LARGE SCALE GENOMIC DNA]</scope>
    <source>
        <strain evidence="8 9">DSM 23837</strain>
    </source>
</reference>
<comment type="similarity">
    <text evidence="1">Belongs to the peptidase S66 family.</text>
</comment>
<comment type="caution">
    <text evidence="8">The sequence shown here is derived from an EMBL/GenBank/DDBJ whole genome shotgun (WGS) entry which is preliminary data.</text>
</comment>
<dbReference type="Gene3D" id="3.50.30.60">
    <property type="entry name" value="LD-carboxypeptidase A C-terminal domain-like"/>
    <property type="match status" value="1"/>
</dbReference>
<evidence type="ECO:0000256" key="3">
    <source>
        <dbReference type="ARBA" id="ARBA00022670"/>
    </source>
</evidence>
<name>A0ABT9WV26_9BACI</name>
<dbReference type="CDD" id="cd07062">
    <property type="entry name" value="Peptidase_S66_mccF_like"/>
    <property type="match status" value="1"/>
</dbReference>
<dbReference type="InterPro" id="IPR003507">
    <property type="entry name" value="S66_fam"/>
</dbReference>
<dbReference type="Gene3D" id="3.40.50.10740">
    <property type="entry name" value="Class I glutamine amidotransferase-like"/>
    <property type="match status" value="1"/>
</dbReference>
<dbReference type="InterPro" id="IPR027478">
    <property type="entry name" value="LdcA_N"/>
</dbReference>
<dbReference type="GO" id="GO:0004180">
    <property type="term" value="F:carboxypeptidase activity"/>
    <property type="evidence" value="ECO:0007669"/>
    <property type="project" value="UniProtKB-KW"/>
</dbReference>
<evidence type="ECO:0000256" key="5">
    <source>
        <dbReference type="ARBA" id="ARBA00022825"/>
    </source>
</evidence>
<feature type="domain" description="LD-carboxypeptidase N-terminal" evidence="6">
    <location>
        <begin position="16"/>
        <end position="136"/>
    </location>
</feature>
<dbReference type="InterPro" id="IPR029062">
    <property type="entry name" value="Class_I_gatase-like"/>
</dbReference>
<keyword evidence="3" id="KW-0645">Protease</keyword>
<accession>A0ABT9WV26</accession>
<protein>
    <submittedName>
        <fullName evidence="8">Muramoyltetrapeptide carboxypeptidase LdcA involved in peptidoglycan recycling</fullName>
    </submittedName>
</protein>
<organism evidence="8 9">
    <name type="scientific">Bacillus chungangensis</name>
    <dbReference type="NCBI Taxonomy" id="587633"/>
    <lineage>
        <taxon>Bacteria</taxon>
        <taxon>Bacillati</taxon>
        <taxon>Bacillota</taxon>
        <taxon>Bacilli</taxon>
        <taxon>Bacillales</taxon>
        <taxon>Bacillaceae</taxon>
        <taxon>Bacillus</taxon>
    </lineage>
</organism>
<sequence>MTSIRYLKPLKKGDQVAITAPSSGVERELHHLLHKAKKQVERAGYTVREGKSIWTNHKLVSCEKEQRAQELMDFLLDDTIQAIIPPWGGHFLMEILPLLDWEALKAAEPKWILGYSDTSTLCFAYTIMTGFASAHGTNYVDLSAPHWDPITKKWTEVLGTAVHETISQTSSETYQSSWEQAFENPGTGLYFDTPTEWKTLSSKGTQFSGRLIGGCLDTLHHLVGTPYGNARDFIDRYCREDGVIWYLESAELTAAGIYRALWQLKMSGWFEGAAGILFGRPGDYQPVDDFEMIDALHAVFADLQMPVVYDADIGHLPPQVTLVNGAFATVKVENGTGKIDMTFK</sequence>
<dbReference type="SUPFAM" id="SSF141986">
    <property type="entry name" value="LD-carboxypeptidase A C-terminal domain-like"/>
    <property type="match status" value="1"/>
</dbReference>
<proteinExistence type="inferred from homology"/>
<evidence type="ECO:0000256" key="1">
    <source>
        <dbReference type="ARBA" id="ARBA00010233"/>
    </source>
</evidence>